<keyword evidence="1" id="KW-0472">Membrane</keyword>
<dbReference type="EMBL" id="CAJJDM010000032">
    <property type="protein sequence ID" value="CAD8062734.1"/>
    <property type="molecule type" value="Genomic_DNA"/>
</dbReference>
<reference evidence="2" key="1">
    <citation type="submission" date="2021-01" db="EMBL/GenBank/DDBJ databases">
        <authorList>
            <consortium name="Genoscope - CEA"/>
            <person name="William W."/>
        </authorList>
    </citation>
    <scope>NUCLEOTIDE SEQUENCE</scope>
</reference>
<protein>
    <submittedName>
        <fullName evidence="2">Uncharacterized protein</fullName>
    </submittedName>
</protein>
<name>A0A8S1LIH8_PARPR</name>
<organism evidence="2 3">
    <name type="scientific">Paramecium primaurelia</name>
    <dbReference type="NCBI Taxonomy" id="5886"/>
    <lineage>
        <taxon>Eukaryota</taxon>
        <taxon>Sar</taxon>
        <taxon>Alveolata</taxon>
        <taxon>Ciliophora</taxon>
        <taxon>Intramacronucleata</taxon>
        <taxon>Oligohymenophorea</taxon>
        <taxon>Peniculida</taxon>
        <taxon>Parameciidae</taxon>
        <taxon>Paramecium</taxon>
    </lineage>
</organism>
<evidence type="ECO:0000313" key="2">
    <source>
        <dbReference type="EMBL" id="CAD8062734.1"/>
    </source>
</evidence>
<dbReference type="Proteomes" id="UP000688137">
    <property type="component" value="Unassembled WGS sequence"/>
</dbReference>
<keyword evidence="3" id="KW-1185">Reference proteome</keyword>
<accession>A0A8S1LIH8</accession>
<dbReference type="AlphaFoldDB" id="A0A8S1LIH8"/>
<sequence length="57" mass="6817">MKDLKIFPQLIWLLLAFNSVFFSCLIVKFVNLQIYIMILVLLGCLQFIMVLQLKIYY</sequence>
<dbReference type="PROSITE" id="PS51257">
    <property type="entry name" value="PROKAR_LIPOPROTEIN"/>
    <property type="match status" value="1"/>
</dbReference>
<comment type="caution">
    <text evidence="2">The sequence shown here is derived from an EMBL/GenBank/DDBJ whole genome shotgun (WGS) entry which is preliminary data.</text>
</comment>
<evidence type="ECO:0000313" key="3">
    <source>
        <dbReference type="Proteomes" id="UP000688137"/>
    </source>
</evidence>
<evidence type="ECO:0000256" key="1">
    <source>
        <dbReference type="SAM" id="Phobius"/>
    </source>
</evidence>
<keyword evidence="1" id="KW-1133">Transmembrane helix</keyword>
<gene>
    <name evidence="2" type="ORF">PPRIM_AZ9-3.1.T0330323</name>
</gene>
<keyword evidence="1" id="KW-0812">Transmembrane</keyword>
<proteinExistence type="predicted"/>
<feature type="transmembrane region" description="Helical" evidence="1">
    <location>
        <begin position="32"/>
        <end position="51"/>
    </location>
</feature>